<dbReference type="PANTHER" id="PTHR30543:SF21">
    <property type="entry name" value="NAD(P)H-DEPENDENT FMN REDUCTASE LOT6"/>
    <property type="match status" value="1"/>
</dbReference>
<gene>
    <name evidence="2" type="ORF">K0B96_10875</name>
</gene>
<evidence type="ECO:0000313" key="2">
    <source>
        <dbReference type="EMBL" id="QYM77823.1"/>
    </source>
</evidence>
<proteinExistence type="predicted"/>
<dbReference type="Proteomes" id="UP000825051">
    <property type="component" value="Chromosome"/>
</dbReference>
<dbReference type="SUPFAM" id="SSF52218">
    <property type="entry name" value="Flavoproteins"/>
    <property type="match status" value="1"/>
</dbReference>
<keyword evidence="3" id="KW-1185">Reference proteome</keyword>
<dbReference type="GO" id="GO:0016491">
    <property type="term" value="F:oxidoreductase activity"/>
    <property type="evidence" value="ECO:0007669"/>
    <property type="project" value="InterPro"/>
</dbReference>
<dbReference type="InterPro" id="IPR029039">
    <property type="entry name" value="Flavoprotein-like_sf"/>
</dbReference>
<dbReference type="Pfam" id="PF03358">
    <property type="entry name" value="FMN_red"/>
    <property type="match status" value="1"/>
</dbReference>
<evidence type="ECO:0000313" key="3">
    <source>
        <dbReference type="Proteomes" id="UP000825051"/>
    </source>
</evidence>
<dbReference type="AlphaFoldDB" id="A0A8F9TU48"/>
<dbReference type="EMBL" id="CP080507">
    <property type="protein sequence ID" value="QYM77823.1"/>
    <property type="molecule type" value="Genomic_DNA"/>
</dbReference>
<evidence type="ECO:0000259" key="1">
    <source>
        <dbReference type="Pfam" id="PF03358"/>
    </source>
</evidence>
<protein>
    <submittedName>
        <fullName evidence="2">NAD(P)H-dependent oxidoreductase</fullName>
    </submittedName>
</protein>
<name>A0A8F9TU48_9BACT</name>
<dbReference type="GO" id="GO:0010181">
    <property type="term" value="F:FMN binding"/>
    <property type="evidence" value="ECO:0007669"/>
    <property type="project" value="TreeGrafter"/>
</dbReference>
<dbReference type="InterPro" id="IPR005025">
    <property type="entry name" value="FMN_Rdtase-like_dom"/>
</dbReference>
<dbReference type="KEGG" id="ole:K0B96_10875"/>
<dbReference type="PANTHER" id="PTHR30543">
    <property type="entry name" value="CHROMATE REDUCTASE"/>
    <property type="match status" value="1"/>
</dbReference>
<dbReference type="InterPro" id="IPR050712">
    <property type="entry name" value="NAD(P)H-dep_reductase"/>
</dbReference>
<reference evidence="2" key="1">
    <citation type="submission" date="2021-08" db="EMBL/GenBank/DDBJ databases">
        <title>Genome of a novel bacterium of the phylum Verrucomicrobia, Oleiharenicola sp. KSB-15.</title>
        <authorList>
            <person name="Chung J.-H."/>
            <person name="Ahn J.-H."/>
            <person name="Yoon Y."/>
            <person name="Kim D.-Y."/>
            <person name="An S.-H."/>
            <person name="Park I."/>
            <person name="Yeon J."/>
        </authorList>
    </citation>
    <scope>NUCLEOTIDE SEQUENCE</scope>
    <source>
        <strain evidence="2">KSB-15</strain>
    </source>
</reference>
<organism evidence="2 3">
    <name type="scientific">Horticoccus luteus</name>
    <dbReference type="NCBI Taxonomy" id="2862869"/>
    <lineage>
        <taxon>Bacteria</taxon>
        <taxon>Pseudomonadati</taxon>
        <taxon>Verrucomicrobiota</taxon>
        <taxon>Opitutia</taxon>
        <taxon>Opitutales</taxon>
        <taxon>Opitutaceae</taxon>
        <taxon>Horticoccus</taxon>
    </lineage>
</organism>
<dbReference type="GO" id="GO:0005829">
    <property type="term" value="C:cytosol"/>
    <property type="evidence" value="ECO:0007669"/>
    <property type="project" value="TreeGrafter"/>
</dbReference>
<feature type="domain" description="NADPH-dependent FMN reductase-like" evidence="1">
    <location>
        <begin position="5"/>
        <end position="152"/>
    </location>
</feature>
<sequence>MPNPPKILAFAGSARRDSLNKKLLHVVVEATRAAGGEVTVIDLNDLPMPLYHGDLEDREGLPANAQKMVELVLAHDALLIASPEYNSMITPLFKNTIDWCTRADDNPLIGKVAAVVSASPGQFGGVRSMQLARALLTHLGCLVIPAACTVAKADAAFDEQGKLRDPRTQQAAEKVARQLVATTTKLRD</sequence>
<accession>A0A8F9TU48</accession>
<dbReference type="RefSeq" id="WP_220160927.1">
    <property type="nucleotide sequence ID" value="NZ_CP080507.1"/>
</dbReference>
<dbReference type="Gene3D" id="3.40.50.360">
    <property type="match status" value="1"/>
</dbReference>